<dbReference type="EMBL" id="JARAKH010000002">
    <property type="protein sequence ID" value="KAK8406975.1"/>
    <property type="molecule type" value="Genomic_DNA"/>
</dbReference>
<name>A0AAW0V441_SCYPA</name>
<feature type="region of interest" description="Disordered" evidence="1">
    <location>
        <begin position="70"/>
        <end position="117"/>
    </location>
</feature>
<comment type="caution">
    <text evidence="2">The sequence shown here is derived from an EMBL/GenBank/DDBJ whole genome shotgun (WGS) entry which is preliminary data.</text>
</comment>
<keyword evidence="3" id="KW-1185">Reference proteome</keyword>
<protein>
    <submittedName>
        <fullName evidence="2">Uncharacterized protein</fullName>
    </submittedName>
</protein>
<accession>A0AAW0V441</accession>
<gene>
    <name evidence="2" type="ORF">O3P69_007494</name>
</gene>
<evidence type="ECO:0000256" key="1">
    <source>
        <dbReference type="SAM" id="MobiDB-lite"/>
    </source>
</evidence>
<proteinExistence type="predicted"/>
<organism evidence="2 3">
    <name type="scientific">Scylla paramamosain</name>
    <name type="common">Mud crab</name>
    <dbReference type="NCBI Taxonomy" id="85552"/>
    <lineage>
        <taxon>Eukaryota</taxon>
        <taxon>Metazoa</taxon>
        <taxon>Ecdysozoa</taxon>
        <taxon>Arthropoda</taxon>
        <taxon>Crustacea</taxon>
        <taxon>Multicrustacea</taxon>
        <taxon>Malacostraca</taxon>
        <taxon>Eumalacostraca</taxon>
        <taxon>Eucarida</taxon>
        <taxon>Decapoda</taxon>
        <taxon>Pleocyemata</taxon>
        <taxon>Brachyura</taxon>
        <taxon>Eubrachyura</taxon>
        <taxon>Portunoidea</taxon>
        <taxon>Portunidae</taxon>
        <taxon>Portuninae</taxon>
        <taxon>Scylla</taxon>
    </lineage>
</organism>
<sequence>MWCGVKRGDVVFRGVYNEALHEVYSDTPHHGRSVTPLLSPLRVYRPCRRRRRHHHHSSYPSITITVALPGRAGCGSPPRTASPPMTPGRGQGGTGQPEPRQLRQPEGPGLSPNTSQPHAALLSCLGRQSVSVSHQLTEGALPVCWVASTVDIVATATQSKQTCVTQPARVHAGPRNAHIPGASSCTNNL</sequence>
<evidence type="ECO:0000313" key="3">
    <source>
        <dbReference type="Proteomes" id="UP001487740"/>
    </source>
</evidence>
<dbReference type="Proteomes" id="UP001487740">
    <property type="component" value="Unassembled WGS sequence"/>
</dbReference>
<dbReference type="AlphaFoldDB" id="A0AAW0V441"/>
<evidence type="ECO:0000313" key="2">
    <source>
        <dbReference type="EMBL" id="KAK8406975.1"/>
    </source>
</evidence>
<reference evidence="2 3" key="1">
    <citation type="submission" date="2023-03" db="EMBL/GenBank/DDBJ databases">
        <title>High-quality genome of Scylla paramamosain provides insights in environmental adaptation.</title>
        <authorList>
            <person name="Zhang L."/>
        </authorList>
    </citation>
    <scope>NUCLEOTIDE SEQUENCE [LARGE SCALE GENOMIC DNA]</scope>
    <source>
        <strain evidence="2">LZ_2023a</strain>
        <tissue evidence="2">Muscle</tissue>
    </source>
</reference>